<dbReference type="PANTHER" id="PTHR30344">
    <property type="entry name" value="6-PHOSPHOGLUCONOLACTONASE-RELATED"/>
    <property type="match status" value="1"/>
</dbReference>
<dbReference type="SUPFAM" id="SSF51004">
    <property type="entry name" value="C-terminal (heme d1) domain of cytochrome cd1-nitrite reductase"/>
    <property type="match status" value="1"/>
</dbReference>
<proteinExistence type="inferred from homology"/>
<organism evidence="2 3">
    <name type="scientific">Deinococcus rubellus</name>
    <dbReference type="NCBI Taxonomy" id="1889240"/>
    <lineage>
        <taxon>Bacteria</taxon>
        <taxon>Thermotogati</taxon>
        <taxon>Deinococcota</taxon>
        <taxon>Deinococci</taxon>
        <taxon>Deinococcales</taxon>
        <taxon>Deinococcaceae</taxon>
        <taxon>Deinococcus</taxon>
    </lineage>
</organism>
<reference evidence="2" key="1">
    <citation type="submission" date="2022-09" db="EMBL/GenBank/DDBJ databases">
        <title>genome sequence of Deinococcus rubellus.</title>
        <authorList>
            <person name="Srinivasan S."/>
        </authorList>
    </citation>
    <scope>NUCLEOTIDE SEQUENCE</scope>
    <source>
        <strain evidence="2">Ant6</strain>
    </source>
</reference>
<gene>
    <name evidence="2" type="ORF">N0D28_08360</name>
</gene>
<comment type="similarity">
    <text evidence="1">Belongs to the cycloisomerase 2 family.</text>
</comment>
<evidence type="ECO:0000313" key="2">
    <source>
        <dbReference type="EMBL" id="UWX62785.1"/>
    </source>
</evidence>
<dbReference type="InterPro" id="IPR015943">
    <property type="entry name" value="WD40/YVTN_repeat-like_dom_sf"/>
</dbReference>
<dbReference type="Proteomes" id="UP001060261">
    <property type="component" value="Chromosome"/>
</dbReference>
<protein>
    <submittedName>
        <fullName evidence="2">Lactonase family protein</fullName>
    </submittedName>
</protein>
<keyword evidence="3" id="KW-1185">Reference proteome</keyword>
<dbReference type="InterPro" id="IPR050282">
    <property type="entry name" value="Cycloisomerase_2"/>
</dbReference>
<evidence type="ECO:0000313" key="3">
    <source>
        <dbReference type="Proteomes" id="UP001060261"/>
    </source>
</evidence>
<accession>A0ABY5YD67</accession>
<dbReference type="Pfam" id="PF10282">
    <property type="entry name" value="Lactonase"/>
    <property type="match status" value="1"/>
</dbReference>
<evidence type="ECO:0000256" key="1">
    <source>
        <dbReference type="ARBA" id="ARBA00005564"/>
    </source>
</evidence>
<dbReference type="PROSITE" id="PS51257">
    <property type="entry name" value="PROKAR_LIPOPROTEIN"/>
    <property type="match status" value="1"/>
</dbReference>
<dbReference type="RefSeq" id="WP_260559080.1">
    <property type="nucleotide sequence ID" value="NZ_BAABEC010000059.1"/>
</dbReference>
<sequence>MKRQASPLAALIGLTVLLSACGNIIAPTAKYAGYIYAQTNAATNSVVEYGRSGDGKLVKLNEIATGGQGSDGKLVVIKPGKAAVDPLFSNDSVVLTLDHQRLFVANAGSGSVSAFSLDASGTPRLIGSYPSGAPAPTSLSVSGNLLYVSHGSASDQNVQITGFQIQADGSLKGIPTASYAPDKASVITQIKFSPDARFLESVELMNGNLTLYPVQAGGTLGAGVVNVSAGKGPFGSVWLDDTHVLVADAMSNSVSSYSLDASGKLTPITSALPNNQKATCWLKITPDKQFVYAANTSSGSISVYRIGADASLSLVNGNTASLAPGSAVDFMDGPSSGPVDLVISQDGNYLYQQFSGLGVVAAYRIGADGNLTPIAGGDATGLPIGTEGLAGY</sequence>
<dbReference type="InterPro" id="IPR011048">
    <property type="entry name" value="Haem_d1_sf"/>
</dbReference>
<dbReference type="Gene3D" id="2.130.10.10">
    <property type="entry name" value="YVTN repeat-like/Quinoprotein amine dehydrogenase"/>
    <property type="match status" value="2"/>
</dbReference>
<dbReference type="PANTHER" id="PTHR30344:SF1">
    <property type="entry name" value="6-PHOSPHOGLUCONOLACTONASE"/>
    <property type="match status" value="1"/>
</dbReference>
<dbReference type="EMBL" id="CP104213">
    <property type="protein sequence ID" value="UWX62785.1"/>
    <property type="molecule type" value="Genomic_DNA"/>
</dbReference>
<dbReference type="InterPro" id="IPR019405">
    <property type="entry name" value="Lactonase_7-beta_prop"/>
</dbReference>
<name>A0ABY5YD67_9DEIO</name>